<keyword evidence="2" id="KW-1185">Reference proteome</keyword>
<dbReference type="EMBL" id="JARJCM010000167">
    <property type="protein sequence ID" value="KAJ7024606.1"/>
    <property type="molecule type" value="Genomic_DNA"/>
</dbReference>
<reference evidence="1" key="1">
    <citation type="submission" date="2023-03" db="EMBL/GenBank/DDBJ databases">
        <title>Massive genome expansion in bonnet fungi (Mycena s.s.) driven by repeated elements and novel gene families across ecological guilds.</title>
        <authorList>
            <consortium name="Lawrence Berkeley National Laboratory"/>
            <person name="Harder C.B."/>
            <person name="Miyauchi S."/>
            <person name="Viragh M."/>
            <person name="Kuo A."/>
            <person name="Thoen E."/>
            <person name="Andreopoulos B."/>
            <person name="Lu D."/>
            <person name="Skrede I."/>
            <person name="Drula E."/>
            <person name="Henrissat B."/>
            <person name="Morin E."/>
            <person name="Kohler A."/>
            <person name="Barry K."/>
            <person name="LaButti K."/>
            <person name="Morin E."/>
            <person name="Salamov A."/>
            <person name="Lipzen A."/>
            <person name="Mereny Z."/>
            <person name="Hegedus B."/>
            <person name="Baldrian P."/>
            <person name="Stursova M."/>
            <person name="Weitz H."/>
            <person name="Taylor A."/>
            <person name="Grigoriev I.V."/>
            <person name="Nagy L.G."/>
            <person name="Martin F."/>
            <person name="Kauserud H."/>
        </authorList>
    </citation>
    <scope>NUCLEOTIDE SEQUENCE</scope>
    <source>
        <strain evidence="1">CBHHK200</strain>
    </source>
</reference>
<dbReference type="AlphaFoldDB" id="A0AAD6WV34"/>
<protein>
    <submittedName>
        <fullName evidence="1">Uncharacterized protein</fullName>
    </submittedName>
</protein>
<evidence type="ECO:0000313" key="2">
    <source>
        <dbReference type="Proteomes" id="UP001218188"/>
    </source>
</evidence>
<sequence length="233" mass="26406">MTLSSLSTAVILKLPTGKMPLLHEGETLQAQLRQFEVHAKNFFLPKKIAAADQSAHAIGCFRDFRVTDELKIETERAVALALNFKSFMDKICGYLFPSDWERLLRQQVNQCKQGATKPFPKFTTEICGANSLLINTTSHVDDARLRTILEANMVSDLIDDDKVTDKTTFTGWLDIVKRADEKRLHQHKRLLAITAAERECAKRDRTTSNNNNDNHPPRAVAVIYRLNTLDLAR</sequence>
<accession>A0AAD6WV34</accession>
<name>A0AAD6WV34_9AGAR</name>
<organism evidence="1 2">
    <name type="scientific">Mycena alexandri</name>
    <dbReference type="NCBI Taxonomy" id="1745969"/>
    <lineage>
        <taxon>Eukaryota</taxon>
        <taxon>Fungi</taxon>
        <taxon>Dikarya</taxon>
        <taxon>Basidiomycota</taxon>
        <taxon>Agaricomycotina</taxon>
        <taxon>Agaricomycetes</taxon>
        <taxon>Agaricomycetidae</taxon>
        <taxon>Agaricales</taxon>
        <taxon>Marasmiineae</taxon>
        <taxon>Mycenaceae</taxon>
        <taxon>Mycena</taxon>
    </lineage>
</organism>
<comment type="caution">
    <text evidence="1">The sequence shown here is derived from an EMBL/GenBank/DDBJ whole genome shotgun (WGS) entry which is preliminary data.</text>
</comment>
<dbReference type="Proteomes" id="UP001218188">
    <property type="component" value="Unassembled WGS sequence"/>
</dbReference>
<proteinExistence type="predicted"/>
<evidence type="ECO:0000313" key="1">
    <source>
        <dbReference type="EMBL" id="KAJ7024606.1"/>
    </source>
</evidence>
<gene>
    <name evidence="1" type="ORF">C8F04DRAFT_968742</name>
</gene>